<feature type="transmembrane region" description="Helical" evidence="2">
    <location>
        <begin position="79"/>
        <end position="100"/>
    </location>
</feature>
<comment type="similarity">
    <text evidence="1">Belongs to the unc-93 family.</text>
</comment>
<evidence type="ECO:0000313" key="4">
    <source>
        <dbReference type="Proteomes" id="UP000008144"/>
    </source>
</evidence>
<dbReference type="Ensembl" id="ENSCINT00000000924.3">
    <property type="protein sequence ID" value="ENSCINP00000000924.3"/>
    <property type="gene ID" value="ENSCING00000000504.3"/>
</dbReference>
<dbReference type="Gene3D" id="1.20.1250.20">
    <property type="entry name" value="MFS general substrate transporter like domains"/>
    <property type="match status" value="1"/>
</dbReference>
<keyword evidence="2" id="KW-1133">Transmembrane helix</keyword>
<dbReference type="SUPFAM" id="SSF103473">
    <property type="entry name" value="MFS general substrate transporter"/>
    <property type="match status" value="1"/>
</dbReference>
<dbReference type="PANTHER" id="PTHR19444:SF13">
    <property type="entry name" value="PROTEIN UNC-93 HOMOLOG A"/>
    <property type="match status" value="1"/>
</dbReference>
<evidence type="ECO:0000256" key="2">
    <source>
        <dbReference type="SAM" id="Phobius"/>
    </source>
</evidence>
<protein>
    <submittedName>
        <fullName evidence="3">Protein unc-93 homolog A-like</fullName>
    </submittedName>
</protein>
<dbReference type="InParanoid" id="F6VQ92"/>
<dbReference type="InterPro" id="IPR051951">
    <property type="entry name" value="UNC-93_regulatory"/>
</dbReference>
<reference evidence="3" key="2">
    <citation type="submission" date="2025-08" db="UniProtKB">
        <authorList>
            <consortium name="Ensembl"/>
        </authorList>
    </citation>
    <scope>IDENTIFICATION</scope>
</reference>
<feature type="transmembrane region" description="Helical" evidence="2">
    <location>
        <begin position="7"/>
        <end position="26"/>
    </location>
</feature>
<dbReference type="HOGENOM" id="CLU_111393_0_0_1"/>
<organism evidence="3 4">
    <name type="scientific">Ciona intestinalis</name>
    <name type="common">Transparent sea squirt</name>
    <name type="synonym">Ascidia intestinalis</name>
    <dbReference type="NCBI Taxonomy" id="7719"/>
    <lineage>
        <taxon>Eukaryota</taxon>
        <taxon>Metazoa</taxon>
        <taxon>Chordata</taxon>
        <taxon>Tunicata</taxon>
        <taxon>Ascidiacea</taxon>
        <taxon>Phlebobranchia</taxon>
        <taxon>Cionidae</taxon>
        <taxon>Ciona</taxon>
    </lineage>
</organism>
<evidence type="ECO:0000256" key="1">
    <source>
        <dbReference type="ARBA" id="ARBA00009172"/>
    </source>
</evidence>
<keyword evidence="2" id="KW-0812">Transmembrane</keyword>
<keyword evidence="4" id="KW-1185">Reference proteome</keyword>
<dbReference type="GeneTree" id="ENSGT00530000063359"/>
<evidence type="ECO:0000313" key="3">
    <source>
        <dbReference type="Ensembl" id="ENSCINP00000000924.3"/>
    </source>
</evidence>
<gene>
    <name evidence="3" type="primary">LOC100186416</name>
</gene>
<reference evidence="4" key="1">
    <citation type="journal article" date="2002" name="Science">
        <title>The draft genome of Ciona intestinalis: insights into chordate and vertebrate origins.</title>
        <authorList>
            <person name="Dehal P."/>
            <person name="Satou Y."/>
            <person name="Campbell R.K."/>
            <person name="Chapman J."/>
            <person name="Degnan B."/>
            <person name="De Tomaso A."/>
            <person name="Davidson B."/>
            <person name="Di Gregorio A."/>
            <person name="Gelpke M."/>
            <person name="Goodstein D.M."/>
            <person name="Harafuji N."/>
            <person name="Hastings K.E."/>
            <person name="Ho I."/>
            <person name="Hotta K."/>
            <person name="Huang W."/>
            <person name="Kawashima T."/>
            <person name="Lemaire P."/>
            <person name="Martinez D."/>
            <person name="Meinertzhagen I.A."/>
            <person name="Necula S."/>
            <person name="Nonaka M."/>
            <person name="Putnam N."/>
            <person name="Rash S."/>
            <person name="Saiga H."/>
            <person name="Satake M."/>
            <person name="Terry A."/>
            <person name="Yamada L."/>
            <person name="Wang H.G."/>
            <person name="Awazu S."/>
            <person name="Azumi K."/>
            <person name="Boore J."/>
            <person name="Branno M."/>
            <person name="Chin-Bow S."/>
            <person name="DeSantis R."/>
            <person name="Doyle S."/>
            <person name="Francino P."/>
            <person name="Keys D.N."/>
            <person name="Haga S."/>
            <person name="Hayashi H."/>
            <person name="Hino K."/>
            <person name="Imai K.S."/>
            <person name="Inaba K."/>
            <person name="Kano S."/>
            <person name="Kobayashi K."/>
            <person name="Kobayashi M."/>
            <person name="Lee B.I."/>
            <person name="Makabe K.W."/>
            <person name="Manohar C."/>
            <person name="Matassi G."/>
            <person name="Medina M."/>
            <person name="Mochizuki Y."/>
            <person name="Mount S."/>
            <person name="Morishita T."/>
            <person name="Miura S."/>
            <person name="Nakayama A."/>
            <person name="Nishizaka S."/>
            <person name="Nomoto H."/>
            <person name="Ohta F."/>
            <person name="Oishi K."/>
            <person name="Rigoutsos I."/>
            <person name="Sano M."/>
            <person name="Sasaki A."/>
            <person name="Sasakura Y."/>
            <person name="Shoguchi E."/>
            <person name="Shin-i T."/>
            <person name="Spagnuolo A."/>
            <person name="Stainier D."/>
            <person name="Suzuki M.M."/>
            <person name="Tassy O."/>
            <person name="Takatori N."/>
            <person name="Tokuoka M."/>
            <person name="Yagi K."/>
            <person name="Yoshizaki F."/>
            <person name="Wada S."/>
            <person name="Zhang C."/>
            <person name="Hyatt P.D."/>
            <person name="Larimer F."/>
            <person name="Detter C."/>
            <person name="Doggett N."/>
            <person name="Glavina T."/>
            <person name="Hawkins T."/>
            <person name="Richardson P."/>
            <person name="Lucas S."/>
            <person name="Kohara Y."/>
            <person name="Levine M."/>
            <person name="Satoh N."/>
            <person name="Rokhsar D.S."/>
        </authorList>
    </citation>
    <scope>NUCLEOTIDE SEQUENCE [LARGE SCALE GENOMIC DNA]</scope>
</reference>
<accession>F6VQ92</accession>
<feature type="transmembrane region" description="Helical" evidence="2">
    <location>
        <begin position="145"/>
        <end position="167"/>
    </location>
</feature>
<keyword evidence="2" id="KW-0472">Membrane</keyword>
<dbReference type="AlphaFoldDB" id="F6VQ92"/>
<sequence>MSENKKIPIYVLTFGMTLALSAFLGTMDLQSSIHISHNLGTISLSILYGCGLLICLFVTPLLLCNLGVKRTLLLGEVGFLVFTLGNFYSGLATMIPGSIIGSMGESLFWPAGISYVNHVFNEYQDSIPDDQKPQDNVKNVWFGRYFGVAKTSVIWGNLLAYAVLYAARKVGTHSMHNTTLTEFNYNTCGSNFCKVSKNAKGNHAYNPKSKTSVYIL</sequence>
<proteinExistence type="inferred from homology"/>
<dbReference type="Proteomes" id="UP000008144">
    <property type="component" value="Unassembled WGS sequence"/>
</dbReference>
<reference evidence="3" key="3">
    <citation type="submission" date="2025-09" db="UniProtKB">
        <authorList>
            <consortium name="Ensembl"/>
        </authorList>
    </citation>
    <scope>IDENTIFICATION</scope>
</reference>
<name>F6VQ92_CIOIN</name>
<dbReference type="OMA" id="CFLPYIG"/>
<feature type="transmembrane region" description="Helical" evidence="2">
    <location>
        <begin position="46"/>
        <end position="67"/>
    </location>
</feature>
<dbReference type="PANTHER" id="PTHR19444">
    <property type="entry name" value="UNC-93 RELATED"/>
    <property type="match status" value="1"/>
</dbReference>
<dbReference type="InterPro" id="IPR036259">
    <property type="entry name" value="MFS_trans_sf"/>
</dbReference>